<proteinExistence type="predicted"/>
<feature type="transmembrane region" description="Helical" evidence="1">
    <location>
        <begin position="124"/>
        <end position="145"/>
    </location>
</feature>
<dbReference type="Pfam" id="PF06182">
    <property type="entry name" value="ABC2_membrane_6"/>
    <property type="match status" value="1"/>
</dbReference>
<dbReference type="OrthoDB" id="9788252at2"/>
<protein>
    <recommendedName>
        <fullName evidence="4">ABC transporter permease protein</fullName>
    </recommendedName>
</protein>
<feature type="transmembrane region" description="Helical" evidence="1">
    <location>
        <begin position="65"/>
        <end position="83"/>
    </location>
</feature>
<feature type="transmembrane region" description="Helical" evidence="1">
    <location>
        <begin position="157"/>
        <end position="183"/>
    </location>
</feature>
<dbReference type="AlphaFoldDB" id="A0A160T0C5"/>
<keyword evidence="1" id="KW-0472">Membrane</keyword>
<evidence type="ECO:0000313" key="3">
    <source>
        <dbReference type="Proteomes" id="UP000215027"/>
    </source>
</evidence>
<dbReference type="Proteomes" id="UP000215027">
    <property type="component" value="Chromosome I"/>
</dbReference>
<feature type="transmembrane region" description="Helical" evidence="1">
    <location>
        <begin position="37"/>
        <end position="58"/>
    </location>
</feature>
<sequence length="278" mass="30991">MTTMDQATNRPVSLRLRAYGAAAAMMPKLFVAYQFQIWFNVVMNIFALAVTVAFWRAVYAGRSTVGGLTAAQTLTYVMLARIFHDGVYQTNMLRSMGELVRDGNILVTLLRPLDFQGAMYLQNLVHLGLNVMMKLPLALFAWFVFDLRLPSDPMVWLAFAITQLLGHAVMFCFDWIVGCAVFYSTEVWGLAVARAGIATFFSGMLIPLALMPEGLRTLAAILPFSQAVYLPISVLSGLTPLHEMPRLWLMQLAYLVVLIVLSRVVFRRAVRVVTVQGG</sequence>
<keyword evidence="3" id="KW-1185">Reference proteome</keyword>
<evidence type="ECO:0000313" key="2">
    <source>
        <dbReference type="EMBL" id="CUS02509.1"/>
    </source>
</evidence>
<name>A0A160T0C5_9CHLR</name>
<evidence type="ECO:0000256" key="1">
    <source>
        <dbReference type="SAM" id="Phobius"/>
    </source>
</evidence>
<dbReference type="PANTHER" id="PTHR36832:SF1">
    <property type="entry name" value="SLR1174 PROTEIN"/>
    <property type="match status" value="1"/>
</dbReference>
<dbReference type="KEGG" id="pbf:CFX0092_A0642"/>
<keyword evidence="1" id="KW-1133">Transmembrane helix</keyword>
<keyword evidence="1" id="KW-0812">Transmembrane</keyword>
<accession>A0A160T0C5</accession>
<evidence type="ECO:0008006" key="4">
    <source>
        <dbReference type="Google" id="ProtNLM"/>
    </source>
</evidence>
<dbReference type="EMBL" id="LN890655">
    <property type="protein sequence ID" value="CUS02509.1"/>
    <property type="molecule type" value="Genomic_DNA"/>
</dbReference>
<dbReference type="PANTHER" id="PTHR36832">
    <property type="entry name" value="SLR1174 PROTEIN-RELATED"/>
    <property type="match status" value="1"/>
</dbReference>
<dbReference type="InterPro" id="IPR010390">
    <property type="entry name" value="ABC-2_transporter-like"/>
</dbReference>
<reference evidence="2" key="1">
    <citation type="submission" date="2016-01" db="EMBL/GenBank/DDBJ databases">
        <authorList>
            <person name="Mcilroy J.S."/>
            <person name="Karst M S."/>
            <person name="Albertsen M."/>
        </authorList>
    </citation>
    <scope>NUCLEOTIDE SEQUENCE</scope>
    <source>
        <strain evidence="2">Cfx-K</strain>
    </source>
</reference>
<dbReference type="RefSeq" id="WP_095042125.1">
    <property type="nucleotide sequence ID" value="NZ_LN890655.1"/>
</dbReference>
<gene>
    <name evidence="2" type="ORF">CFX0092_A0642</name>
</gene>
<organism evidence="2 3">
    <name type="scientific">Candidatus Promineifilum breve</name>
    <dbReference type="NCBI Taxonomy" id="1806508"/>
    <lineage>
        <taxon>Bacteria</taxon>
        <taxon>Bacillati</taxon>
        <taxon>Chloroflexota</taxon>
        <taxon>Ardenticatenia</taxon>
        <taxon>Candidatus Promineifilales</taxon>
        <taxon>Candidatus Promineifilaceae</taxon>
        <taxon>Candidatus Promineifilum</taxon>
    </lineage>
</organism>
<feature type="transmembrane region" description="Helical" evidence="1">
    <location>
        <begin position="247"/>
        <end position="266"/>
    </location>
</feature>
<feature type="transmembrane region" description="Helical" evidence="1">
    <location>
        <begin position="189"/>
        <end position="210"/>
    </location>
</feature>